<evidence type="ECO:0000313" key="13">
    <source>
        <dbReference type="Proteomes" id="UP001187471"/>
    </source>
</evidence>
<gene>
    <name evidence="12" type="ORF">RJ640_005653</name>
</gene>
<feature type="region of interest" description="Disordered" evidence="10">
    <location>
        <begin position="1"/>
        <end position="24"/>
    </location>
</feature>
<evidence type="ECO:0000256" key="10">
    <source>
        <dbReference type="SAM" id="MobiDB-lite"/>
    </source>
</evidence>
<evidence type="ECO:0000256" key="7">
    <source>
        <dbReference type="ARBA" id="ARBA00023163"/>
    </source>
</evidence>
<name>A0AA88USB1_9ASTE</name>
<feature type="compositionally biased region" description="Gly residues" evidence="10">
    <location>
        <begin position="1"/>
        <end position="20"/>
    </location>
</feature>
<dbReference type="InterPro" id="IPR036390">
    <property type="entry name" value="WH_DNA-bd_sf"/>
</dbReference>
<dbReference type="Pfam" id="PF00447">
    <property type="entry name" value="HSF_DNA-bind"/>
    <property type="match status" value="1"/>
</dbReference>
<feature type="region of interest" description="Disordered" evidence="10">
    <location>
        <begin position="132"/>
        <end position="152"/>
    </location>
</feature>
<keyword evidence="5" id="KW-0346">Stress response</keyword>
<dbReference type="FunFam" id="1.10.10.10:FF:000037">
    <property type="entry name" value="Heat stress transcription factor B-4"/>
    <property type="match status" value="1"/>
</dbReference>
<proteinExistence type="inferred from homology"/>
<dbReference type="Gene3D" id="1.10.10.10">
    <property type="entry name" value="Winged helix-like DNA-binding domain superfamily/Winged helix DNA-binding domain"/>
    <property type="match status" value="1"/>
</dbReference>
<dbReference type="SMART" id="SM00415">
    <property type="entry name" value="HSF"/>
    <property type="match status" value="1"/>
</dbReference>
<dbReference type="GO" id="GO:0000978">
    <property type="term" value="F:RNA polymerase II cis-regulatory region sequence-specific DNA binding"/>
    <property type="evidence" value="ECO:0007669"/>
    <property type="project" value="TreeGrafter"/>
</dbReference>
<dbReference type="InterPro" id="IPR000232">
    <property type="entry name" value="HSF_DNA-bd"/>
</dbReference>
<dbReference type="SUPFAM" id="SSF46785">
    <property type="entry name" value="Winged helix' DNA-binding domain"/>
    <property type="match status" value="1"/>
</dbReference>
<dbReference type="EMBL" id="JAVXUO010000405">
    <property type="protein sequence ID" value="KAK2992506.1"/>
    <property type="molecule type" value="Genomic_DNA"/>
</dbReference>
<accession>A0AA88USB1</accession>
<dbReference type="PANTHER" id="PTHR10015">
    <property type="entry name" value="HEAT SHOCK TRANSCRIPTION FACTOR"/>
    <property type="match status" value="1"/>
</dbReference>
<sequence length="403" mass="45336">MNNQGGEGGVGVGGGAGGDGSSSSSMLNLPPIKALRDSGPPPFLRKTYDMVDDPNLDSIISWSPSRTSFIVWNPHMFSAEVLPKYFKHNSFRNFITQLLNYGFYKISWDRHEYGNEWFQGGKKHWLMKIKRKEKGQSQVRQQRGTKRKSGIEDQLEKLRNEQYLMKVAIQKLDQKQMTMNNDLATFKEQTQKTVSTMANTFIPIFIKRLCQQLKHKKCLDKDEKAKMQILVEPESDGQAPLEPRVEPDSSVNELVSNPVQEQNGDSSLLKKLLMEEEGVAYEPEGELAKHHSKIVMELEDLIAAPPDWSQYVKELKEEAAGCPELPKQDSNLMDGCFSLGENKAGGGGIIRLGSGEWKWFTGLGPTSINLAALWPARAALWLAWNSRKSSLNSIQQLRSFSSN</sequence>
<reference evidence="12" key="1">
    <citation type="submission" date="2022-12" db="EMBL/GenBank/DDBJ databases">
        <title>Draft genome assemblies for two species of Escallonia (Escalloniales).</title>
        <authorList>
            <person name="Chanderbali A."/>
            <person name="Dervinis C."/>
            <person name="Anghel I."/>
            <person name="Soltis D."/>
            <person name="Soltis P."/>
            <person name="Zapata F."/>
        </authorList>
    </citation>
    <scope>NUCLEOTIDE SEQUENCE</scope>
    <source>
        <strain evidence="12">UCBG92.1500</strain>
        <tissue evidence="12">Leaf</tissue>
    </source>
</reference>
<evidence type="ECO:0000256" key="9">
    <source>
        <dbReference type="RuleBase" id="RU004020"/>
    </source>
</evidence>
<comment type="caution">
    <text evidence="12">The sequence shown here is derived from an EMBL/GenBank/DDBJ whole genome shotgun (WGS) entry which is preliminary data.</text>
</comment>
<keyword evidence="7" id="KW-0804">Transcription</keyword>
<dbReference type="PRINTS" id="PR00056">
    <property type="entry name" value="HSFDOMAIN"/>
</dbReference>
<dbReference type="Proteomes" id="UP001187471">
    <property type="component" value="Unassembled WGS sequence"/>
</dbReference>
<keyword evidence="8" id="KW-0539">Nucleus</keyword>
<dbReference type="GO" id="GO:0006357">
    <property type="term" value="P:regulation of transcription by RNA polymerase II"/>
    <property type="evidence" value="ECO:0007669"/>
    <property type="project" value="TreeGrafter"/>
</dbReference>
<protein>
    <recommendedName>
        <fullName evidence="11">HSF-type DNA-binding domain-containing protein</fullName>
    </recommendedName>
</protein>
<keyword evidence="13" id="KW-1185">Reference proteome</keyword>
<comment type="subcellular location">
    <subcellularLocation>
        <location evidence="1">Nucleus</location>
    </subcellularLocation>
</comment>
<evidence type="ECO:0000259" key="11">
    <source>
        <dbReference type="SMART" id="SM00415"/>
    </source>
</evidence>
<dbReference type="PANTHER" id="PTHR10015:SF448">
    <property type="entry name" value="HEAT STRESS TRANSCRIPTION FACTOR A-7A-LIKE"/>
    <property type="match status" value="1"/>
</dbReference>
<keyword evidence="3" id="KW-0597">Phosphoprotein</keyword>
<dbReference type="GO" id="GO:0034605">
    <property type="term" value="P:cellular response to heat"/>
    <property type="evidence" value="ECO:0007669"/>
    <property type="project" value="TreeGrafter"/>
</dbReference>
<feature type="domain" description="HSF-type DNA-binding" evidence="11">
    <location>
        <begin position="39"/>
        <end position="132"/>
    </location>
</feature>
<keyword evidence="6" id="KW-0238">DNA-binding</keyword>
<evidence type="ECO:0000256" key="6">
    <source>
        <dbReference type="ARBA" id="ARBA00023125"/>
    </source>
</evidence>
<dbReference type="GO" id="GO:0003700">
    <property type="term" value="F:DNA-binding transcription factor activity"/>
    <property type="evidence" value="ECO:0007669"/>
    <property type="project" value="InterPro"/>
</dbReference>
<evidence type="ECO:0000256" key="2">
    <source>
        <dbReference type="ARBA" id="ARBA00011233"/>
    </source>
</evidence>
<comment type="subunit">
    <text evidence="2">Homotrimer.</text>
</comment>
<evidence type="ECO:0000313" key="12">
    <source>
        <dbReference type="EMBL" id="KAK2992506.1"/>
    </source>
</evidence>
<evidence type="ECO:0000256" key="1">
    <source>
        <dbReference type="ARBA" id="ARBA00004123"/>
    </source>
</evidence>
<organism evidence="12 13">
    <name type="scientific">Escallonia rubra</name>
    <dbReference type="NCBI Taxonomy" id="112253"/>
    <lineage>
        <taxon>Eukaryota</taxon>
        <taxon>Viridiplantae</taxon>
        <taxon>Streptophyta</taxon>
        <taxon>Embryophyta</taxon>
        <taxon>Tracheophyta</taxon>
        <taxon>Spermatophyta</taxon>
        <taxon>Magnoliopsida</taxon>
        <taxon>eudicotyledons</taxon>
        <taxon>Gunneridae</taxon>
        <taxon>Pentapetalae</taxon>
        <taxon>asterids</taxon>
        <taxon>campanulids</taxon>
        <taxon>Escalloniales</taxon>
        <taxon>Escalloniaceae</taxon>
        <taxon>Escallonia</taxon>
    </lineage>
</organism>
<evidence type="ECO:0000256" key="3">
    <source>
        <dbReference type="ARBA" id="ARBA00022553"/>
    </source>
</evidence>
<dbReference type="InterPro" id="IPR036388">
    <property type="entry name" value="WH-like_DNA-bd_sf"/>
</dbReference>
<dbReference type="AlphaFoldDB" id="A0AA88USB1"/>
<comment type="similarity">
    <text evidence="9">Belongs to the HSF family.</text>
</comment>
<evidence type="ECO:0000256" key="5">
    <source>
        <dbReference type="ARBA" id="ARBA00023016"/>
    </source>
</evidence>
<evidence type="ECO:0000256" key="8">
    <source>
        <dbReference type="ARBA" id="ARBA00023242"/>
    </source>
</evidence>
<keyword evidence="4" id="KW-0805">Transcription regulation</keyword>
<evidence type="ECO:0000256" key="4">
    <source>
        <dbReference type="ARBA" id="ARBA00023015"/>
    </source>
</evidence>
<dbReference type="GO" id="GO:0005634">
    <property type="term" value="C:nucleus"/>
    <property type="evidence" value="ECO:0007669"/>
    <property type="project" value="UniProtKB-SubCell"/>
</dbReference>